<keyword evidence="3" id="KW-1185">Reference proteome</keyword>
<dbReference type="EMBL" id="JASPKZ010001995">
    <property type="protein sequence ID" value="KAJ9596320.1"/>
    <property type="molecule type" value="Genomic_DNA"/>
</dbReference>
<sequence length="62" mass="7473">NYLQKVTKYPYQIYKIYLNLKVLKLFFASTVKFAFYYPCQHLNYVMVFLVNVCCIRILAIAH</sequence>
<feature type="non-terminal residue" evidence="2">
    <location>
        <position position="62"/>
    </location>
</feature>
<feature type="transmembrane region" description="Helical" evidence="1">
    <location>
        <begin position="42"/>
        <end position="61"/>
    </location>
</feature>
<dbReference type="AlphaFoldDB" id="A0AAD8EML8"/>
<protein>
    <submittedName>
        <fullName evidence="2">Uncharacterized protein</fullName>
    </submittedName>
</protein>
<keyword evidence="1" id="KW-1133">Transmembrane helix</keyword>
<gene>
    <name evidence="2" type="ORF">L9F63_012653</name>
</gene>
<evidence type="ECO:0000313" key="2">
    <source>
        <dbReference type="EMBL" id="KAJ9596320.1"/>
    </source>
</evidence>
<evidence type="ECO:0000256" key="1">
    <source>
        <dbReference type="SAM" id="Phobius"/>
    </source>
</evidence>
<comment type="caution">
    <text evidence="2">The sequence shown here is derived from an EMBL/GenBank/DDBJ whole genome shotgun (WGS) entry which is preliminary data.</text>
</comment>
<evidence type="ECO:0000313" key="3">
    <source>
        <dbReference type="Proteomes" id="UP001233999"/>
    </source>
</evidence>
<dbReference type="Proteomes" id="UP001233999">
    <property type="component" value="Unassembled WGS sequence"/>
</dbReference>
<organism evidence="2 3">
    <name type="scientific">Diploptera punctata</name>
    <name type="common">Pacific beetle cockroach</name>
    <dbReference type="NCBI Taxonomy" id="6984"/>
    <lineage>
        <taxon>Eukaryota</taxon>
        <taxon>Metazoa</taxon>
        <taxon>Ecdysozoa</taxon>
        <taxon>Arthropoda</taxon>
        <taxon>Hexapoda</taxon>
        <taxon>Insecta</taxon>
        <taxon>Pterygota</taxon>
        <taxon>Neoptera</taxon>
        <taxon>Polyneoptera</taxon>
        <taxon>Dictyoptera</taxon>
        <taxon>Blattodea</taxon>
        <taxon>Blaberoidea</taxon>
        <taxon>Blaberidae</taxon>
        <taxon>Diplopterinae</taxon>
        <taxon>Diploptera</taxon>
    </lineage>
</organism>
<reference evidence="2" key="2">
    <citation type="submission" date="2023-05" db="EMBL/GenBank/DDBJ databases">
        <authorList>
            <person name="Fouks B."/>
        </authorList>
    </citation>
    <scope>NUCLEOTIDE SEQUENCE</scope>
    <source>
        <strain evidence="2">Stay&amp;Tobe</strain>
        <tissue evidence="2">Testes</tissue>
    </source>
</reference>
<accession>A0AAD8EML8</accession>
<keyword evidence="1" id="KW-0812">Transmembrane</keyword>
<feature type="non-terminal residue" evidence="2">
    <location>
        <position position="1"/>
    </location>
</feature>
<keyword evidence="1" id="KW-0472">Membrane</keyword>
<name>A0AAD8EML8_DIPPU</name>
<proteinExistence type="predicted"/>
<reference evidence="2" key="1">
    <citation type="journal article" date="2023" name="IScience">
        <title>Live-bearing cockroach genome reveals convergent evolutionary mechanisms linked to viviparity in insects and beyond.</title>
        <authorList>
            <person name="Fouks B."/>
            <person name="Harrison M.C."/>
            <person name="Mikhailova A.A."/>
            <person name="Marchal E."/>
            <person name="English S."/>
            <person name="Carruthers M."/>
            <person name="Jennings E.C."/>
            <person name="Chiamaka E.L."/>
            <person name="Frigard R.A."/>
            <person name="Pippel M."/>
            <person name="Attardo G.M."/>
            <person name="Benoit J.B."/>
            <person name="Bornberg-Bauer E."/>
            <person name="Tobe S.S."/>
        </authorList>
    </citation>
    <scope>NUCLEOTIDE SEQUENCE</scope>
    <source>
        <strain evidence="2">Stay&amp;Tobe</strain>
    </source>
</reference>